<dbReference type="GO" id="GO:0015138">
    <property type="term" value="F:fumarate transmembrane transporter activity"/>
    <property type="evidence" value="ECO:0007669"/>
    <property type="project" value="TreeGrafter"/>
</dbReference>
<dbReference type="EMBL" id="AMWE01000004">
    <property type="protein sequence ID" value="ERO57473.1"/>
    <property type="molecule type" value="Genomic_DNA"/>
</dbReference>
<dbReference type="InterPro" id="IPR023954">
    <property type="entry name" value="C4_dicarb_transport"/>
</dbReference>
<dbReference type="InterPro" id="IPR018107">
    <property type="entry name" value="Na-dicarboxylate_symporter_CS"/>
</dbReference>
<accession>A0AAV3K9M7</accession>
<sequence length="428" mass="45263">MKKSIFKSLYFQVLAAITIGILLGHFYPALGQQMQPLGDGFVKLIKMVIAPVIFCTVVTGIAGMESMKAVGRTGAIALLYFEVVSTLALIIGLVVVNVLQPGAGMNVDPASLNVAAVANYATEAGKQGVVPFLMDVIPSSVIGAFASGNILQVLLFAVMFGFALHRLGDKGVLIFDVIESFSQVIFGIINMIMRLAPLGAFGAMAFTIGKYGVGTLVQLGQLIICFYITCILFVVLVLGSIARATGFSIFKFIRYIREELLIVLGTSSSESALPRMLEKMEKLGCKKSVVGLVIPTGYSFNLDGTSIYLTMAAVFIAQATNSHMDIWHQITLLVVLLLSSKGAAGVTGSGFIVLAATISAVGHLPLAGLALILGIDRFMSEARALTNLVGNGVATVVVAKWCKQLDSKQMNNVLSGRDDGPAAESRPS</sequence>
<evidence type="ECO:0000256" key="6">
    <source>
        <dbReference type="ARBA" id="ARBA00022847"/>
    </source>
</evidence>
<evidence type="ECO:0000256" key="2">
    <source>
        <dbReference type="ARBA" id="ARBA00006148"/>
    </source>
</evidence>
<feature type="transmembrane region" description="Helical" evidence="9">
    <location>
        <begin position="184"/>
        <end position="208"/>
    </location>
</feature>
<proteinExistence type="inferred from homology"/>
<dbReference type="SUPFAM" id="SSF118215">
    <property type="entry name" value="Proton glutamate symport protein"/>
    <property type="match status" value="1"/>
</dbReference>
<keyword evidence="4 9" id="KW-1003">Cell membrane</keyword>
<keyword evidence="3 9" id="KW-0813">Transport</keyword>
<protein>
    <recommendedName>
        <fullName evidence="9">C4-dicarboxylate transport protein</fullName>
    </recommendedName>
</protein>
<dbReference type="NCBIfam" id="NF009587">
    <property type="entry name" value="PRK13027.1"/>
    <property type="match status" value="1"/>
</dbReference>
<comment type="caution">
    <text evidence="10">The sequence shown here is derived from an EMBL/GenBank/DDBJ whole genome shotgun (WGS) entry which is preliminary data.</text>
</comment>
<dbReference type="GO" id="GO:0015141">
    <property type="term" value="F:succinate transmembrane transporter activity"/>
    <property type="evidence" value="ECO:0007669"/>
    <property type="project" value="TreeGrafter"/>
</dbReference>
<keyword evidence="6 9" id="KW-0769">Symport</keyword>
<feature type="transmembrane region" description="Helical" evidence="9">
    <location>
        <begin position="220"/>
        <end position="242"/>
    </location>
</feature>
<evidence type="ECO:0000256" key="7">
    <source>
        <dbReference type="ARBA" id="ARBA00022989"/>
    </source>
</evidence>
<feature type="transmembrane region" description="Helical" evidence="9">
    <location>
        <begin position="9"/>
        <end position="27"/>
    </location>
</feature>
<keyword evidence="5 9" id="KW-0812">Transmembrane</keyword>
<dbReference type="HAMAP" id="MF_01300">
    <property type="entry name" value="C4_dicarb_transport"/>
    <property type="match status" value="1"/>
</dbReference>
<dbReference type="FunFam" id="1.10.3860.10:FF:000001">
    <property type="entry name" value="C4-dicarboxylate transport protein"/>
    <property type="match status" value="1"/>
</dbReference>
<dbReference type="Gene3D" id="1.10.3860.10">
    <property type="entry name" value="Sodium:dicarboxylate symporter"/>
    <property type="match status" value="1"/>
</dbReference>
<dbReference type="AlphaFoldDB" id="A0AAV3K9M7"/>
<comment type="similarity">
    <text evidence="2 9">Belongs to the dicarboxylate/amino acid:cation symporter (DAACS) (TC 2.A.23) family.</text>
</comment>
<feature type="transmembrane region" description="Helical" evidence="9">
    <location>
        <begin position="141"/>
        <end position="164"/>
    </location>
</feature>
<dbReference type="GO" id="GO:0005886">
    <property type="term" value="C:plasma membrane"/>
    <property type="evidence" value="ECO:0007669"/>
    <property type="project" value="UniProtKB-SubCell"/>
</dbReference>
<dbReference type="PRINTS" id="PR00173">
    <property type="entry name" value="EDTRNSPORT"/>
</dbReference>
<evidence type="ECO:0000256" key="8">
    <source>
        <dbReference type="ARBA" id="ARBA00023136"/>
    </source>
</evidence>
<feature type="transmembrane region" description="Helical" evidence="9">
    <location>
        <begin position="47"/>
        <end position="64"/>
    </location>
</feature>
<reference evidence="11" key="1">
    <citation type="journal article" date="2013" name="Diversity">
        <title>Genome Sequence of Dickeya solani, a New soft Rot Pathogen of Potato, Suggests its Emergence May Be Related to a Novel Combination of Non-Ribosomal Peptide/Polyketide Synthetase Clusters.</title>
        <authorList>
            <person name="Garlant L."/>
            <person name="Koskinen P."/>
            <person name="Rouhiainen L."/>
            <person name="Laine P."/>
            <person name="Paulin L."/>
            <person name="Auvinen P."/>
            <person name="Holm L."/>
            <person name="Pirhonen M."/>
        </authorList>
    </citation>
    <scope>NUCLEOTIDE SEQUENCE [LARGE SCALE GENOMIC DNA]</scope>
    <source>
        <strain evidence="11">D s0432-1</strain>
    </source>
</reference>
<dbReference type="GeneID" id="43518553"/>
<name>A0AAV3K9M7_9GAMM</name>
<dbReference type="PROSITE" id="PS00714">
    <property type="entry name" value="NA_DICARBOXYL_SYMP_2"/>
    <property type="match status" value="1"/>
</dbReference>
<evidence type="ECO:0000256" key="3">
    <source>
        <dbReference type="ARBA" id="ARBA00022448"/>
    </source>
</evidence>
<dbReference type="InterPro" id="IPR001991">
    <property type="entry name" value="Na-dicarboxylate_symporter"/>
</dbReference>
<evidence type="ECO:0000256" key="5">
    <source>
        <dbReference type="ARBA" id="ARBA00022692"/>
    </source>
</evidence>
<dbReference type="InterPro" id="IPR036458">
    <property type="entry name" value="Na:dicarbo_symporter_sf"/>
</dbReference>
<comment type="subcellular location">
    <subcellularLocation>
        <location evidence="1 9">Cell membrane</location>
        <topology evidence="1 9">Multi-pass membrane protein</topology>
    </subcellularLocation>
</comment>
<organism evidence="10 11">
    <name type="scientific">Dickeya solani D s0432-1</name>
    <dbReference type="NCBI Taxonomy" id="1231725"/>
    <lineage>
        <taxon>Bacteria</taxon>
        <taxon>Pseudomonadati</taxon>
        <taxon>Pseudomonadota</taxon>
        <taxon>Gammaproteobacteria</taxon>
        <taxon>Enterobacterales</taxon>
        <taxon>Pectobacteriaceae</taxon>
        <taxon>Dickeya</taxon>
    </lineage>
</organism>
<dbReference type="GO" id="GO:0070778">
    <property type="term" value="P:L-aspartate transmembrane transport"/>
    <property type="evidence" value="ECO:0007669"/>
    <property type="project" value="TreeGrafter"/>
</dbReference>
<evidence type="ECO:0000313" key="10">
    <source>
        <dbReference type="EMBL" id="ERO57473.1"/>
    </source>
</evidence>
<feature type="transmembrane region" description="Helical" evidence="9">
    <location>
        <begin position="76"/>
        <end position="99"/>
    </location>
</feature>
<dbReference type="NCBIfam" id="NF002461">
    <property type="entry name" value="PRK01663.1"/>
    <property type="match status" value="1"/>
</dbReference>
<comment type="function">
    <text evidence="9">Responsible for the transport of dicarboxylates such as succinate, fumarate, and malate across the membrane.</text>
</comment>
<feature type="transmembrane region" description="Helical" evidence="9">
    <location>
        <begin position="326"/>
        <end position="344"/>
    </location>
</feature>
<dbReference type="GO" id="GO:0015366">
    <property type="term" value="F:malate:proton symporter activity"/>
    <property type="evidence" value="ECO:0007669"/>
    <property type="project" value="TreeGrafter"/>
</dbReference>
<dbReference type="RefSeq" id="WP_022635367.1">
    <property type="nucleotide sequence ID" value="NZ_AMWE01000004.1"/>
</dbReference>
<feature type="transmembrane region" description="Helical" evidence="9">
    <location>
        <begin position="350"/>
        <end position="373"/>
    </location>
</feature>
<evidence type="ECO:0000256" key="9">
    <source>
        <dbReference type="HAMAP-Rule" id="MF_01300"/>
    </source>
</evidence>
<evidence type="ECO:0000256" key="1">
    <source>
        <dbReference type="ARBA" id="ARBA00004651"/>
    </source>
</evidence>
<keyword evidence="7 9" id="KW-1133">Transmembrane helix</keyword>
<dbReference type="Proteomes" id="UP000017142">
    <property type="component" value="Unassembled WGS sequence"/>
</dbReference>
<dbReference type="PANTHER" id="PTHR42865">
    <property type="entry name" value="PROTON/GLUTAMATE-ASPARTATE SYMPORTER"/>
    <property type="match status" value="1"/>
</dbReference>
<dbReference type="Pfam" id="PF00375">
    <property type="entry name" value="SDF"/>
    <property type="match status" value="1"/>
</dbReference>
<dbReference type="PANTHER" id="PTHR42865:SF1">
    <property type="entry name" value="AEROBIC C4-DICARBOXYLATE TRANSPORT PROTEIN"/>
    <property type="match status" value="1"/>
</dbReference>
<keyword evidence="8 9" id="KW-0472">Membrane</keyword>
<dbReference type="PROSITE" id="PS00713">
    <property type="entry name" value="NA_DICARBOXYL_SYMP_1"/>
    <property type="match status" value="1"/>
</dbReference>
<gene>
    <name evidence="9" type="primary">dctA</name>
    <name evidence="10" type="ORF">A544_4064</name>
</gene>
<evidence type="ECO:0000256" key="4">
    <source>
        <dbReference type="ARBA" id="ARBA00022475"/>
    </source>
</evidence>
<evidence type="ECO:0000313" key="11">
    <source>
        <dbReference type="Proteomes" id="UP000017142"/>
    </source>
</evidence>